<dbReference type="EMBL" id="CP020953">
    <property type="protein sequence ID" value="AWI03840.1"/>
    <property type="molecule type" value="Genomic_DNA"/>
</dbReference>
<evidence type="ECO:0000256" key="7">
    <source>
        <dbReference type="ARBA" id="ARBA00023136"/>
    </source>
</evidence>
<dbReference type="RefSeq" id="WP_032077783.1">
    <property type="nucleotide sequence ID" value="NZ_CP020953.1"/>
</dbReference>
<dbReference type="GO" id="GO:0008233">
    <property type="term" value="F:peptidase activity"/>
    <property type="evidence" value="ECO:0007669"/>
    <property type="project" value="UniProtKB-KW"/>
</dbReference>
<dbReference type="GO" id="GO:0009372">
    <property type="term" value="P:quorum sensing"/>
    <property type="evidence" value="ECO:0007669"/>
    <property type="project" value="UniProtKB-KW"/>
</dbReference>
<feature type="transmembrane region" description="Helical" evidence="8">
    <location>
        <begin position="177"/>
        <end position="196"/>
    </location>
</feature>
<keyword evidence="5" id="KW-0378">Hydrolase</keyword>
<dbReference type="AlphaFoldDB" id="A0A2U8DM48"/>
<dbReference type="Pfam" id="PF04647">
    <property type="entry name" value="AgrB"/>
    <property type="match status" value="1"/>
</dbReference>
<evidence type="ECO:0000256" key="8">
    <source>
        <dbReference type="SAM" id="Phobius"/>
    </source>
</evidence>
<feature type="transmembrane region" description="Helical" evidence="8">
    <location>
        <begin position="151"/>
        <end position="171"/>
    </location>
</feature>
<keyword evidence="10" id="KW-1185">Reference proteome</keyword>
<protein>
    <submittedName>
        <fullName evidence="9">Accessory regulator AgrB</fullName>
    </submittedName>
</protein>
<dbReference type="GO" id="GO:0016020">
    <property type="term" value="C:membrane"/>
    <property type="evidence" value="ECO:0007669"/>
    <property type="project" value="InterPro"/>
</dbReference>
<dbReference type="KEGG" id="cdrk:B9W14_04830"/>
<evidence type="ECO:0000256" key="3">
    <source>
        <dbReference type="ARBA" id="ARBA00022670"/>
    </source>
</evidence>
<evidence type="ECO:0000313" key="9">
    <source>
        <dbReference type="EMBL" id="AWI03840.1"/>
    </source>
</evidence>
<sequence>MFLIESLSNRIGCKIAKSLKLDKDHEEIMAYGAFNLLQILWSILWIVLFGIVFNMLIEVFIVFFTINILRKYSGGVHASSPGTCTIIGTTVCVSLALIIHRLYWKFNVYEIFFLSVISLIFSYSIVYKFAPVDSIAKPIVKMETKERFKRKSILILNILTMIIFVILVFYFKYSDVFLLNSIMCICVGAVWQSFTLTNEGNKILTKIDNILKNFIRK</sequence>
<evidence type="ECO:0000256" key="1">
    <source>
        <dbReference type="ARBA" id="ARBA00022475"/>
    </source>
</evidence>
<keyword evidence="4 8" id="KW-0812">Transmembrane</keyword>
<dbReference type="GO" id="GO:0006508">
    <property type="term" value="P:proteolysis"/>
    <property type="evidence" value="ECO:0007669"/>
    <property type="project" value="UniProtKB-KW"/>
</dbReference>
<keyword evidence="1" id="KW-1003">Cell membrane</keyword>
<reference evidence="10" key="1">
    <citation type="submission" date="2017-04" db="EMBL/GenBank/DDBJ databases">
        <authorList>
            <person name="Song Y."/>
            <person name="Cho B.-K."/>
        </authorList>
    </citation>
    <scope>NUCLEOTIDE SEQUENCE [LARGE SCALE GENOMIC DNA]</scope>
    <source>
        <strain evidence="10">SL1</strain>
    </source>
</reference>
<proteinExistence type="predicted"/>
<gene>
    <name evidence="9" type="ORF">B9W14_04830</name>
</gene>
<evidence type="ECO:0000256" key="5">
    <source>
        <dbReference type="ARBA" id="ARBA00022801"/>
    </source>
</evidence>
<evidence type="ECO:0000256" key="4">
    <source>
        <dbReference type="ARBA" id="ARBA00022692"/>
    </source>
</evidence>
<dbReference type="SMART" id="SM00793">
    <property type="entry name" value="AgrB"/>
    <property type="match status" value="1"/>
</dbReference>
<keyword evidence="6 8" id="KW-1133">Transmembrane helix</keyword>
<keyword evidence="7 8" id="KW-0472">Membrane</keyword>
<keyword evidence="2" id="KW-0673">Quorum sensing</keyword>
<evidence type="ECO:0000256" key="2">
    <source>
        <dbReference type="ARBA" id="ARBA00022654"/>
    </source>
</evidence>
<feature type="transmembrane region" description="Helical" evidence="8">
    <location>
        <begin position="39"/>
        <end position="66"/>
    </location>
</feature>
<dbReference type="InterPro" id="IPR006741">
    <property type="entry name" value="AgrB"/>
</dbReference>
<feature type="transmembrane region" description="Helical" evidence="8">
    <location>
        <begin position="78"/>
        <end position="99"/>
    </location>
</feature>
<dbReference type="Proteomes" id="UP000244910">
    <property type="component" value="Chromosome"/>
</dbReference>
<keyword evidence="3" id="KW-0645">Protease</keyword>
<feature type="transmembrane region" description="Helical" evidence="8">
    <location>
        <begin position="111"/>
        <end position="130"/>
    </location>
</feature>
<name>A0A2U8DM48_9CLOT</name>
<dbReference type="OrthoDB" id="2854767at2"/>
<organism evidence="9 10">
    <name type="scientific">Clostridium drakei</name>
    <dbReference type="NCBI Taxonomy" id="332101"/>
    <lineage>
        <taxon>Bacteria</taxon>
        <taxon>Bacillati</taxon>
        <taxon>Bacillota</taxon>
        <taxon>Clostridia</taxon>
        <taxon>Eubacteriales</taxon>
        <taxon>Clostridiaceae</taxon>
        <taxon>Clostridium</taxon>
    </lineage>
</organism>
<accession>A0A2U8DM48</accession>
<evidence type="ECO:0000313" key="10">
    <source>
        <dbReference type="Proteomes" id="UP000244910"/>
    </source>
</evidence>
<evidence type="ECO:0000256" key="6">
    <source>
        <dbReference type="ARBA" id="ARBA00022989"/>
    </source>
</evidence>